<evidence type="ECO:0000313" key="5">
    <source>
        <dbReference type="Proteomes" id="UP001219037"/>
    </source>
</evidence>
<keyword evidence="3" id="KW-0472">Membrane</keyword>
<feature type="compositionally biased region" description="Acidic residues" evidence="2">
    <location>
        <begin position="12"/>
        <end position="21"/>
    </location>
</feature>
<evidence type="ECO:0000313" key="4">
    <source>
        <dbReference type="EMBL" id="WFP17558.1"/>
    </source>
</evidence>
<gene>
    <name evidence="4" type="ORF">P8192_05495</name>
</gene>
<dbReference type="Proteomes" id="UP001219037">
    <property type="component" value="Chromosome"/>
</dbReference>
<reference evidence="4 5" key="1">
    <citation type="submission" date="2023-04" db="EMBL/GenBank/DDBJ databases">
        <title>Funneling lignin-derived compounds into biodiesel using alkali-halophilic Citricoccus sp. P2.</title>
        <authorList>
            <person name="Luo C.-B."/>
        </authorList>
    </citation>
    <scope>NUCLEOTIDE SEQUENCE [LARGE SCALE GENOMIC DNA]</scope>
    <source>
        <strain evidence="4 5">P2</strain>
    </source>
</reference>
<feature type="region of interest" description="Disordered" evidence="2">
    <location>
        <begin position="359"/>
        <end position="386"/>
    </location>
</feature>
<dbReference type="EMBL" id="CP121252">
    <property type="protein sequence ID" value="WFP17558.1"/>
    <property type="molecule type" value="Genomic_DNA"/>
</dbReference>
<keyword evidence="1" id="KW-0175">Coiled coil</keyword>
<dbReference type="RefSeq" id="WP_278159157.1">
    <property type="nucleotide sequence ID" value="NZ_CP121252.1"/>
</dbReference>
<feature type="transmembrane region" description="Helical" evidence="3">
    <location>
        <begin position="168"/>
        <end position="188"/>
    </location>
</feature>
<proteinExistence type="predicted"/>
<keyword evidence="3" id="KW-1133">Transmembrane helix</keyword>
<dbReference type="Pfam" id="PF10935">
    <property type="entry name" value="DUF2637"/>
    <property type="match status" value="1"/>
</dbReference>
<protein>
    <submittedName>
        <fullName evidence="4">DUF2637 domain-containing protein</fullName>
    </submittedName>
</protein>
<evidence type="ECO:0000256" key="2">
    <source>
        <dbReference type="SAM" id="MobiDB-lite"/>
    </source>
</evidence>
<organism evidence="4 5">
    <name type="scientific">Citricoccus muralis</name>
    <dbReference type="NCBI Taxonomy" id="169134"/>
    <lineage>
        <taxon>Bacteria</taxon>
        <taxon>Bacillati</taxon>
        <taxon>Actinomycetota</taxon>
        <taxon>Actinomycetes</taxon>
        <taxon>Micrococcales</taxon>
        <taxon>Micrococcaceae</taxon>
        <taxon>Citricoccus</taxon>
    </lineage>
</organism>
<evidence type="ECO:0000256" key="1">
    <source>
        <dbReference type="SAM" id="Coils"/>
    </source>
</evidence>
<keyword evidence="3" id="KW-0812">Transmembrane</keyword>
<name>A0ABY8H8R9_9MICC</name>
<feature type="coiled-coil region" evidence="1">
    <location>
        <begin position="213"/>
        <end position="268"/>
    </location>
</feature>
<feature type="region of interest" description="Disordered" evidence="2">
    <location>
        <begin position="1"/>
        <end position="35"/>
    </location>
</feature>
<feature type="region of interest" description="Disordered" evidence="2">
    <location>
        <begin position="271"/>
        <end position="317"/>
    </location>
</feature>
<feature type="transmembrane region" description="Helical" evidence="3">
    <location>
        <begin position="73"/>
        <end position="96"/>
    </location>
</feature>
<evidence type="ECO:0000256" key="3">
    <source>
        <dbReference type="SAM" id="Phobius"/>
    </source>
</evidence>
<keyword evidence="5" id="KW-1185">Reference proteome</keyword>
<feature type="transmembrane region" description="Helical" evidence="3">
    <location>
        <begin position="108"/>
        <end position="130"/>
    </location>
</feature>
<sequence>MTRHHDALADDGLIEEAEGLEQDGAPRSSDESWDTNGKTGIFAGISVSGSDTTTHPHRAARTAKRINPDDGRFIRLVVAGVVIAGVVAFAISFAALYEVAEWLGLPQFMWWAVPVFIDLAILVYAASVLVHKARGERTWPSWAALGIFTTLSVFANAAHALSHTHEQSWQGLVGAIIAGMVPVAIFVATEQLSRVAVEDPASRRAEMHQQSLMDQAQVEHAQMRQRLEFEQAQLARRMQWEREEEDRARELERERHATELEKVRARRALEVKAATEPDESPASRQTGQGLHLVDDLDDRPDRKHKPVTGPGRATGPDAAAEFIREHTEHGVEVTAEMIAEQFEVSDRTGRRWLQKLRTDRPDVFETPSEDHDDIDGVIQDAQASNQ</sequence>
<feature type="transmembrane region" description="Helical" evidence="3">
    <location>
        <begin position="142"/>
        <end position="162"/>
    </location>
</feature>
<dbReference type="InterPro" id="IPR021235">
    <property type="entry name" value="DUF2637"/>
</dbReference>
<accession>A0ABY8H8R9</accession>